<dbReference type="PANTHER" id="PTHR34609:SF17">
    <property type="entry name" value="GEO08273P1-RELATED"/>
    <property type="match status" value="1"/>
</dbReference>
<keyword evidence="3" id="KW-1185">Reference proteome</keyword>
<dbReference type="KEGG" id="btab:109031342"/>
<dbReference type="EMBL" id="OU963865">
    <property type="protein sequence ID" value="CAH0387956.1"/>
    <property type="molecule type" value="Genomic_DNA"/>
</dbReference>
<dbReference type="InterPro" id="IPR053077">
    <property type="entry name" value="MARVEL_domain_protein_3"/>
</dbReference>
<organism evidence="2 3">
    <name type="scientific">Bemisia tabaci</name>
    <name type="common">Sweetpotato whitefly</name>
    <name type="synonym">Aleurodes tabaci</name>
    <dbReference type="NCBI Taxonomy" id="7038"/>
    <lineage>
        <taxon>Eukaryota</taxon>
        <taxon>Metazoa</taxon>
        <taxon>Ecdysozoa</taxon>
        <taxon>Arthropoda</taxon>
        <taxon>Hexapoda</taxon>
        <taxon>Insecta</taxon>
        <taxon>Pterygota</taxon>
        <taxon>Neoptera</taxon>
        <taxon>Paraneoptera</taxon>
        <taxon>Hemiptera</taxon>
        <taxon>Sternorrhyncha</taxon>
        <taxon>Aleyrodoidea</taxon>
        <taxon>Aleyrodidae</taxon>
        <taxon>Aleyrodinae</taxon>
        <taxon>Bemisia</taxon>
    </lineage>
</organism>
<feature type="transmembrane region" description="Helical" evidence="1">
    <location>
        <begin position="97"/>
        <end position="124"/>
    </location>
</feature>
<keyword evidence="1" id="KW-1133">Transmembrane helix</keyword>
<dbReference type="Proteomes" id="UP001152759">
    <property type="component" value="Chromosome 4"/>
</dbReference>
<feature type="transmembrane region" description="Helical" evidence="1">
    <location>
        <begin position="64"/>
        <end position="85"/>
    </location>
</feature>
<keyword evidence="1" id="KW-0472">Membrane</keyword>
<protein>
    <submittedName>
        <fullName evidence="2">Uncharacterized protein</fullName>
    </submittedName>
</protein>
<evidence type="ECO:0000313" key="3">
    <source>
        <dbReference type="Proteomes" id="UP001152759"/>
    </source>
</evidence>
<sequence length="177" mass="19823">MTDSIPTLSTCCCCISLRTGSYIAGYYYFGVGILSMISFIPNSIDFFTSIFNSNQTGDAIVRLLIIECYIVLIIFSVSACLLIQAIKMNSPNEMRPFLTAGVVFIVNNIFLSLLVGVTPLKYYAERIFEPTLRKAYTTVILSPPVQIIEILLAVYLILVVYSYYKKMKQEEEAGDTV</sequence>
<feature type="transmembrane region" description="Helical" evidence="1">
    <location>
        <begin position="144"/>
        <end position="164"/>
    </location>
</feature>
<evidence type="ECO:0000256" key="1">
    <source>
        <dbReference type="SAM" id="Phobius"/>
    </source>
</evidence>
<reference evidence="2" key="1">
    <citation type="submission" date="2021-12" db="EMBL/GenBank/DDBJ databases">
        <authorList>
            <person name="King R."/>
        </authorList>
    </citation>
    <scope>NUCLEOTIDE SEQUENCE</scope>
</reference>
<evidence type="ECO:0000313" key="2">
    <source>
        <dbReference type="EMBL" id="CAH0387956.1"/>
    </source>
</evidence>
<proteinExistence type="predicted"/>
<dbReference type="PANTHER" id="PTHR34609">
    <property type="entry name" value="GEO08273P1-RELATED"/>
    <property type="match status" value="1"/>
</dbReference>
<feature type="transmembrane region" description="Helical" evidence="1">
    <location>
        <begin position="26"/>
        <end position="44"/>
    </location>
</feature>
<gene>
    <name evidence="2" type="ORF">BEMITA_LOCUS6911</name>
</gene>
<accession>A0A9P0ABQ4</accession>
<keyword evidence="1" id="KW-0812">Transmembrane</keyword>
<dbReference type="AlphaFoldDB" id="A0A9P0ABQ4"/>
<name>A0A9P0ABQ4_BEMTA</name>